<feature type="region of interest" description="Disordered" evidence="7">
    <location>
        <begin position="1084"/>
        <end position="1147"/>
    </location>
</feature>
<feature type="region of interest" description="Disordered" evidence="7">
    <location>
        <begin position="993"/>
        <end position="1018"/>
    </location>
</feature>
<keyword evidence="1" id="KW-0479">Metal-binding</keyword>
<dbReference type="EMBL" id="CABT02000054">
    <property type="protein sequence ID" value="CCC14069.1"/>
    <property type="molecule type" value="Genomic_DNA"/>
</dbReference>
<dbReference type="InterPro" id="IPR051615">
    <property type="entry name" value="Transcr_Regulatory_Elem"/>
</dbReference>
<keyword evidence="2" id="KW-0862">Zinc</keyword>
<evidence type="ECO:0000256" key="6">
    <source>
        <dbReference type="ARBA" id="ARBA00023242"/>
    </source>
</evidence>
<feature type="compositionally biased region" description="Low complexity" evidence="7">
    <location>
        <begin position="189"/>
        <end position="243"/>
    </location>
</feature>
<evidence type="ECO:0000256" key="7">
    <source>
        <dbReference type="SAM" id="MobiDB-lite"/>
    </source>
</evidence>
<feature type="region of interest" description="Disordered" evidence="7">
    <location>
        <begin position="136"/>
        <end position="303"/>
    </location>
</feature>
<feature type="compositionally biased region" description="Low complexity" evidence="7">
    <location>
        <begin position="513"/>
        <end position="525"/>
    </location>
</feature>
<dbReference type="eggNOG" id="ENOG502S6G9">
    <property type="taxonomic scope" value="Eukaryota"/>
</dbReference>
<dbReference type="PANTHER" id="PTHR31313">
    <property type="entry name" value="TY1 ENHANCER ACTIVATOR"/>
    <property type="match status" value="1"/>
</dbReference>
<dbReference type="VEuPathDB" id="FungiDB:SMAC_08518"/>
<feature type="compositionally biased region" description="Low complexity" evidence="7">
    <location>
        <begin position="876"/>
        <end position="892"/>
    </location>
</feature>
<dbReference type="PANTHER" id="PTHR31313:SF81">
    <property type="entry name" value="TY1 ENHANCER ACTIVATOR"/>
    <property type="match status" value="1"/>
</dbReference>
<accession>F7W9S8</accession>
<evidence type="ECO:0000256" key="3">
    <source>
        <dbReference type="ARBA" id="ARBA00023015"/>
    </source>
</evidence>
<dbReference type="GO" id="GO:0000981">
    <property type="term" value="F:DNA-binding transcription factor activity, RNA polymerase II-specific"/>
    <property type="evidence" value="ECO:0007669"/>
    <property type="project" value="InterPro"/>
</dbReference>
<gene>
    <name evidence="8" type="ORF">SMAC_08518</name>
</gene>
<feature type="region of interest" description="Disordered" evidence="7">
    <location>
        <begin position="503"/>
        <end position="525"/>
    </location>
</feature>
<evidence type="ECO:0000313" key="9">
    <source>
        <dbReference type="Proteomes" id="UP000001881"/>
    </source>
</evidence>
<evidence type="ECO:0000256" key="2">
    <source>
        <dbReference type="ARBA" id="ARBA00022833"/>
    </source>
</evidence>
<keyword evidence="6" id="KW-0539">Nucleus</keyword>
<feature type="compositionally biased region" description="Gly residues" evidence="7">
    <location>
        <begin position="291"/>
        <end position="301"/>
    </location>
</feature>
<reference evidence="8 9" key="1">
    <citation type="journal article" date="2010" name="PLoS Genet.">
        <title>De novo assembly of a 40 Mb eukaryotic genome from short sequence reads: Sordaria macrospora, a model organism for fungal morphogenesis.</title>
        <authorList>
            <person name="Nowrousian M."/>
            <person name="Stajich J."/>
            <person name="Chu M."/>
            <person name="Engh I."/>
            <person name="Espagne E."/>
            <person name="Halliday K."/>
            <person name="Kamerewerd J."/>
            <person name="Kempken F."/>
            <person name="Knab B."/>
            <person name="Kuo H.C."/>
            <person name="Osiewacz H.D."/>
            <person name="Poeggeler S."/>
            <person name="Read N."/>
            <person name="Seiler S."/>
            <person name="Smith K."/>
            <person name="Zickler D."/>
            <person name="Kueck U."/>
            <person name="Freitag M."/>
        </authorList>
    </citation>
    <scope>NUCLEOTIDE SEQUENCE [LARGE SCALE GENOMIC DNA]</scope>
    <source>
        <strain evidence="9">ATCC MYA-333 / DSM 997 / K(L3346) / K-hell</strain>
        <tissue evidence="8">Mycelium</tissue>
    </source>
</reference>
<protein>
    <submittedName>
        <fullName evidence="8">WGS project CABT00000000 data, contig 2.54</fullName>
    </submittedName>
</protein>
<dbReference type="Proteomes" id="UP000001881">
    <property type="component" value="Unassembled WGS sequence"/>
</dbReference>
<dbReference type="Gene3D" id="4.10.240.10">
    <property type="entry name" value="Zn(2)-C6 fungal-type DNA-binding domain"/>
    <property type="match status" value="1"/>
</dbReference>
<dbReference type="STRING" id="771870.F7W9S8"/>
<dbReference type="OMA" id="HKETIGH"/>
<dbReference type="AlphaFoldDB" id="F7W9S8"/>
<dbReference type="InParanoid" id="F7W9S8"/>
<keyword evidence="9" id="KW-1185">Reference proteome</keyword>
<feature type="region of interest" description="Disordered" evidence="7">
    <location>
        <begin position="862"/>
        <end position="895"/>
    </location>
</feature>
<dbReference type="InterPro" id="IPR036864">
    <property type="entry name" value="Zn2-C6_fun-type_DNA-bd_sf"/>
</dbReference>
<keyword evidence="5" id="KW-0804">Transcription</keyword>
<comment type="caution">
    <text evidence="8">The sequence shown here is derived from an EMBL/GenBank/DDBJ whole genome shotgun (WGS) entry which is preliminary data.</text>
</comment>
<feature type="compositionally biased region" description="Low complexity" evidence="7">
    <location>
        <begin position="272"/>
        <end position="283"/>
    </location>
</feature>
<dbReference type="OrthoDB" id="2943660at2759"/>
<evidence type="ECO:0000256" key="4">
    <source>
        <dbReference type="ARBA" id="ARBA00023125"/>
    </source>
</evidence>
<evidence type="ECO:0000256" key="1">
    <source>
        <dbReference type="ARBA" id="ARBA00022723"/>
    </source>
</evidence>
<dbReference type="GO" id="GO:0003677">
    <property type="term" value="F:DNA binding"/>
    <property type="evidence" value="ECO:0007669"/>
    <property type="project" value="UniProtKB-KW"/>
</dbReference>
<dbReference type="GO" id="GO:0008270">
    <property type="term" value="F:zinc ion binding"/>
    <property type="evidence" value="ECO:0007669"/>
    <property type="project" value="InterPro"/>
</dbReference>
<feature type="region of interest" description="Disordered" evidence="7">
    <location>
        <begin position="1"/>
        <end position="20"/>
    </location>
</feature>
<keyword evidence="3" id="KW-0805">Transcription regulation</keyword>
<dbReference type="CDD" id="cd12148">
    <property type="entry name" value="fungal_TF_MHR"/>
    <property type="match status" value="1"/>
</dbReference>
<feature type="compositionally biased region" description="Low complexity" evidence="7">
    <location>
        <begin position="1092"/>
        <end position="1110"/>
    </location>
</feature>
<feature type="compositionally biased region" description="Low complexity" evidence="7">
    <location>
        <begin position="150"/>
        <end position="179"/>
    </location>
</feature>
<name>F7W9S8_SORMK</name>
<evidence type="ECO:0000256" key="5">
    <source>
        <dbReference type="ARBA" id="ARBA00023163"/>
    </source>
</evidence>
<organism evidence="8 9">
    <name type="scientific">Sordaria macrospora (strain ATCC MYA-333 / DSM 997 / K(L3346) / K-hell)</name>
    <dbReference type="NCBI Taxonomy" id="771870"/>
    <lineage>
        <taxon>Eukaryota</taxon>
        <taxon>Fungi</taxon>
        <taxon>Dikarya</taxon>
        <taxon>Ascomycota</taxon>
        <taxon>Pezizomycotina</taxon>
        <taxon>Sordariomycetes</taxon>
        <taxon>Sordariomycetidae</taxon>
        <taxon>Sordariales</taxon>
        <taxon>Sordariaceae</taxon>
        <taxon>Sordaria</taxon>
    </lineage>
</organism>
<proteinExistence type="predicted"/>
<dbReference type="HOGENOM" id="CLU_276955_0_0_1"/>
<keyword evidence="4" id="KW-0238">DNA-binding</keyword>
<sequence length="1147" mass="124143">MLPPPTTPSLDPLPLLEHHPSRQIPFPHHIISSNSCPSRGLHTRHPSPVTRHHLPATALPCGGQRPKCNNCKAKGRQCGYDGEEGQSRYKAMKSRLALLEKTMQQLRNAASPEQALRLIEDLKQTPDEFFTPMAAIDEDENMGTPPAPIGTPTTTTTSMVATPVGGNTSTTSANTTTGTPSLQHASSYNSLDSNSGNSQNQNQNQGTLVGLGSLTTTTTASSSRHNSGQSAQLGLQEQQGQEENASPLRDRTSVSTEPPVLSPTPWQLWDTNSNGNGNSSNAGVDPSPGGTVEGGQGGGGHAATSIHFPIPDLETTNLAINEYFIRIDRLFQPFSRDELKSLHRIASGDSSSPAFSFSTSHIDRKHQEQIALSCLTAVASLGSQCLMDAQTNSRVQEQEAFANIARHYLDVVIEHEPLDAVRVCAVLAGTVIMNKPGLALSYVEMGINLYSRVYRMNHDHHHTAAHAAVQKQAAQQLLEFQFQQQQQHEQAFTAHANAAASRFGHGHAHGHHGSLLSSQGQGMMSPSTSVQAQMALSPVPHKETIGHGRSWRTLVFLASSDLLVERQLSPEAEPPYPDNADLVETLTRLCYIKSSILRLRASNRDLTPHSIRHVLLSLRHWYHTLPSTIQLNFHNLNHFSPSGSPFPGHLPSSSSSSSIPSSSSAPSSSLLETHRSIHHIHILYSDSITLLYRWLISQSITCRLHGNHEGHHALDTPLRELLLEHADDAIRVAGLSAVVLRRMIHNDEEILMPCWTAGFQAYTSCAVLLWSVVGKMVNCVGVHGAGSRGHGGAGGYAGEKDWDSFQDSYSWHGELERVRDCLVVLELCARLGGGRDGAERWWRRMRVLLTVVENSATYRAWEQQQQQRERGYHQTQGQNQHGNHGNRQQQHQPRPPLALERQDRSYLLTLPPAPPHPHATEKPVDYALARVSVSLILLLHQSFGAPGSQKLEAVGDEEFAVGDWGSHSRRGSITGTAASTTAAASAAVEANGNGNANANGSNGANNNNNNNLNVNANSNVNVNVNGSLLDLESEQARILEWLGWNLPPVSATCSGQGQGINGNRMGGMANVNVPVPVPVDPGLSGGQGGYQGQYQGMNQGMNNHNHNHNQGQGGQGHDRRGSSGGGYQHGHQQGSMGIGMMRMDLGR</sequence>
<evidence type="ECO:0000313" key="8">
    <source>
        <dbReference type="EMBL" id="CCC14069.1"/>
    </source>
</evidence>